<reference evidence="9" key="1">
    <citation type="submission" date="2014-05" db="EMBL/GenBank/DDBJ databases">
        <authorList>
            <person name="Chronopoulou M."/>
        </authorList>
    </citation>
    <scope>NUCLEOTIDE SEQUENCE</scope>
    <source>
        <tissue evidence="9">Whole organism</tissue>
    </source>
</reference>
<dbReference type="Pfam" id="PF12874">
    <property type="entry name" value="zf-met"/>
    <property type="match status" value="2"/>
</dbReference>
<feature type="compositionally biased region" description="Polar residues" evidence="7">
    <location>
        <begin position="497"/>
        <end position="519"/>
    </location>
</feature>
<dbReference type="PROSITE" id="PS00028">
    <property type="entry name" value="ZINC_FINGER_C2H2_1"/>
    <property type="match status" value="2"/>
</dbReference>
<feature type="region of interest" description="Disordered" evidence="7">
    <location>
        <begin position="480"/>
        <end position="543"/>
    </location>
</feature>
<dbReference type="OrthoDB" id="434647at2759"/>
<feature type="compositionally biased region" description="Low complexity" evidence="7">
    <location>
        <begin position="520"/>
        <end position="543"/>
    </location>
</feature>
<feature type="compositionally biased region" description="Low complexity" evidence="7">
    <location>
        <begin position="322"/>
        <end position="333"/>
    </location>
</feature>
<feature type="compositionally biased region" description="Basic and acidic residues" evidence="7">
    <location>
        <begin position="208"/>
        <end position="222"/>
    </location>
</feature>
<dbReference type="InterPro" id="IPR036236">
    <property type="entry name" value="Znf_C2H2_sf"/>
</dbReference>
<evidence type="ECO:0000256" key="6">
    <source>
        <dbReference type="ARBA" id="ARBA00023242"/>
    </source>
</evidence>
<feature type="region of interest" description="Disordered" evidence="7">
    <location>
        <begin position="346"/>
        <end position="422"/>
    </location>
</feature>
<dbReference type="Gene3D" id="3.30.160.60">
    <property type="entry name" value="Classic Zinc Finger"/>
    <property type="match status" value="3"/>
</dbReference>
<keyword evidence="5" id="KW-0862">Zinc</keyword>
<dbReference type="PANTHER" id="PTHR46144">
    <property type="entry name" value="ZINC FINGER PROTEIN 385B-LIKE"/>
    <property type="match status" value="1"/>
</dbReference>
<keyword evidence="6" id="KW-0539">Nucleus</keyword>
<evidence type="ECO:0000256" key="5">
    <source>
        <dbReference type="ARBA" id="ARBA00022833"/>
    </source>
</evidence>
<dbReference type="PANTHER" id="PTHR46144:SF6">
    <property type="entry name" value="C2H2-TYPE DOMAIN-CONTAINING PROTEIN"/>
    <property type="match status" value="1"/>
</dbReference>
<evidence type="ECO:0000256" key="2">
    <source>
        <dbReference type="ARBA" id="ARBA00022723"/>
    </source>
</evidence>
<dbReference type="SUPFAM" id="SSF57667">
    <property type="entry name" value="beta-beta-alpha zinc fingers"/>
    <property type="match status" value="3"/>
</dbReference>
<dbReference type="EMBL" id="HACA01012915">
    <property type="protein sequence ID" value="CDW30276.1"/>
    <property type="molecule type" value="Transcribed_RNA"/>
</dbReference>
<keyword evidence="3" id="KW-0677">Repeat</keyword>
<feature type="domain" description="C2H2-type" evidence="8">
    <location>
        <begin position="233"/>
        <end position="255"/>
    </location>
</feature>
<feature type="region of interest" description="Disordered" evidence="7">
    <location>
        <begin position="438"/>
        <end position="464"/>
    </location>
</feature>
<dbReference type="InterPro" id="IPR051868">
    <property type="entry name" value="ZN346_ZMAT4"/>
</dbReference>
<accession>A0A0K2TY20</accession>
<proteinExistence type="predicted"/>
<evidence type="ECO:0000256" key="1">
    <source>
        <dbReference type="ARBA" id="ARBA00004123"/>
    </source>
</evidence>
<dbReference type="SMART" id="SM00451">
    <property type="entry name" value="ZnF_U1"/>
    <property type="match status" value="3"/>
</dbReference>
<feature type="compositionally biased region" description="Low complexity" evidence="7">
    <location>
        <begin position="404"/>
        <end position="422"/>
    </location>
</feature>
<organism evidence="9">
    <name type="scientific">Lepeophtheirus salmonis</name>
    <name type="common">Salmon louse</name>
    <name type="synonym">Caligus salmonis</name>
    <dbReference type="NCBI Taxonomy" id="72036"/>
    <lineage>
        <taxon>Eukaryota</taxon>
        <taxon>Metazoa</taxon>
        <taxon>Ecdysozoa</taxon>
        <taxon>Arthropoda</taxon>
        <taxon>Crustacea</taxon>
        <taxon>Multicrustacea</taxon>
        <taxon>Hexanauplia</taxon>
        <taxon>Copepoda</taxon>
        <taxon>Siphonostomatoida</taxon>
        <taxon>Caligidae</taxon>
        <taxon>Lepeophtheirus</taxon>
    </lineage>
</organism>
<dbReference type="GO" id="GO:0008270">
    <property type="term" value="F:zinc ion binding"/>
    <property type="evidence" value="ECO:0007669"/>
    <property type="project" value="UniProtKB-KW"/>
</dbReference>
<name>A0A0K2TY20_LEPSM</name>
<feature type="compositionally biased region" description="Basic residues" evidence="7">
    <location>
        <begin position="381"/>
        <end position="390"/>
    </location>
</feature>
<feature type="region of interest" description="Disordered" evidence="7">
    <location>
        <begin position="196"/>
        <end position="224"/>
    </location>
</feature>
<dbReference type="GO" id="GO:0003676">
    <property type="term" value="F:nucleic acid binding"/>
    <property type="evidence" value="ECO:0007669"/>
    <property type="project" value="InterPro"/>
</dbReference>
<dbReference type="AlphaFoldDB" id="A0A0K2TY20"/>
<dbReference type="SMART" id="SM00355">
    <property type="entry name" value="ZnF_C2H2"/>
    <property type="match status" value="3"/>
</dbReference>
<evidence type="ECO:0000259" key="8">
    <source>
        <dbReference type="PROSITE" id="PS00028"/>
    </source>
</evidence>
<dbReference type="InterPro" id="IPR003604">
    <property type="entry name" value="Matrin/U1-like-C_Znf_C2H2"/>
</dbReference>
<feature type="region of interest" description="Disordered" evidence="7">
    <location>
        <begin position="1"/>
        <end position="25"/>
    </location>
</feature>
<feature type="domain" description="C2H2-type" evidence="8">
    <location>
        <begin position="286"/>
        <end position="308"/>
    </location>
</feature>
<evidence type="ECO:0000256" key="4">
    <source>
        <dbReference type="ARBA" id="ARBA00022771"/>
    </source>
</evidence>
<feature type="region of interest" description="Disordered" evidence="7">
    <location>
        <begin position="304"/>
        <end position="333"/>
    </location>
</feature>
<dbReference type="GO" id="GO:0005634">
    <property type="term" value="C:nucleus"/>
    <property type="evidence" value="ECO:0007669"/>
    <property type="project" value="UniProtKB-SubCell"/>
</dbReference>
<comment type="subcellular location">
    <subcellularLocation>
        <location evidence="1">Nucleus</location>
    </subcellularLocation>
</comment>
<keyword evidence="2" id="KW-0479">Metal-binding</keyword>
<evidence type="ECO:0000256" key="3">
    <source>
        <dbReference type="ARBA" id="ARBA00022737"/>
    </source>
</evidence>
<evidence type="ECO:0000313" key="9">
    <source>
        <dbReference type="EMBL" id="CDW30276.1"/>
    </source>
</evidence>
<dbReference type="InterPro" id="IPR013087">
    <property type="entry name" value="Znf_C2H2_type"/>
</dbReference>
<sequence length="565" mass="63074">MKSSDLTTSAPSKKTKPPPPIYDNPGEDCRCPTILDPYPSNTNGSKAIPHYCKVCNIQLNSCRQAEIHANGKKHDKRLQYLHFCMETIEKSKSGKRNGEEIILPGSSGSPFHVSSIPPLPPPHPPPTISYITLPNPTYSYTTTTTPHTQQLCTSSCFYHPCSHYVPASPTAQQGYFECVTPLPPISTNLPPPPTFHLPPPNINVPSKAPDKNIDPSKQLDQKKRNRFNPKAYCDVCCMSFPTRYILHNHKLGSRHARKVKSKEVFRQLQDSGAEFSQDDAATEMKCEMCQISVNSSHQLQAHLRGHKHKGRVSKQDRKIVDSQSSSTLTSISISEHNLSGKNCKFQRRSSEDYHSYPHQNNSYSKPSYHRSSDQIPAVRTRLPRLNKSHSKSMTIPPLQGTDLSSSSKFSRSSSNFSAYSDSESSLYNDSVRFESYHRSRSISARQVATSSTTSSSSNEDEYYVSQSSYRARLKSSSSLKNVSSKKYNIRHDEDFRPSQSSHKSPGTHSIASTQKITSKSTTELTNTASTTFSAKSSTSKSKSSSISEIPMLNVFLNRLNDPRVW</sequence>
<protein>
    <recommendedName>
        <fullName evidence="8">C2H2-type domain-containing protein</fullName>
    </recommendedName>
</protein>
<evidence type="ECO:0000256" key="7">
    <source>
        <dbReference type="SAM" id="MobiDB-lite"/>
    </source>
</evidence>
<keyword evidence="4" id="KW-0863">Zinc-finger</keyword>